<dbReference type="Pfam" id="PF11954">
    <property type="entry name" value="DUF3471"/>
    <property type="match status" value="1"/>
</dbReference>
<dbReference type="Gene3D" id="3.40.710.10">
    <property type="entry name" value="DD-peptidase/beta-lactamase superfamily"/>
    <property type="match status" value="1"/>
</dbReference>
<dbReference type="Pfam" id="PF00144">
    <property type="entry name" value="Beta-lactamase"/>
    <property type="match status" value="1"/>
</dbReference>
<sequence>MNRAVGLVLAFGLLTVSSFVQAEGSFAEQARAVLESAYAADQPGAAVVVSRDGEVLFEGAVGMADLELGVSLQPDHVFRLASVTKQYAAATLLSLVESGEVALDDPLSKYLPDFPVGEVTITQLLNHTSGIKSYTGIEGYMGSERIRADLSTEALVAVFADEPVDFAPGERFAYNNSGYVLVGAVIEAVTGQPWNEVLRERLLLPNGIDRTDAYGDSELVPGRVEGYTGTGDSLSPAPMLSMTQPHAAGALLATAADVDRWQRALHGGRVLNAELHSRMITPEGAAVEANYGFGIVVQEWQGQPALTHGGGIFGFSTQALYLPETRLSVVVLNNTDSPDWSAQDMSLRLAALALDRAYPLEEEAVEWSSEQLAALQGTYRINETEVRTLVVEEAALISQRNGGRPFTVQPIADDRLRFDRSLSWFSIERDEAGRVVAVALHSGWGGEPERAEKISDEVQTRQAIEVPVAQLERLIGDYELMPGFIMSARVNEGQLEIQATGQPAIRMDAESPTRFFSTQVGADITFELPETGPASSLTLFQGGQEMQAPRVEADPGSE</sequence>
<dbReference type="SUPFAM" id="SSF56601">
    <property type="entry name" value="beta-lactamase/transpeptidase-like"/>
    <property type="match status" value="1"/>
</dbReference>
<dbReference type="InterPro" id="IPR001466">
    <property type="entry name" value="Beta-lactam-related"/>
</dbReference>
<dbReference type="KEGG" id="wma:WM2015_2646"/>
<dbReference type="AlphaFoldDB" id="A0A0K0XZ90"/>
<reference evidence="1 2" key="1">
    <citation type="submission" date="2015-07" db="EMBL/GenBank/DDBJ databases">
        <authorList>
            <person name="Noorani M."/>
        </authorList>
    </citation>
    <scope>NUCLEOTIDE SEQUENCE [LARGE SCALE GENOMIC DNA]</scope>
    <source>
        <strain evidence="1 2">KCTC 42284</strain>
    </source>
</reference>
<dbReference type="PANTHER" id="PTHR46825:SF9">
    <property type="entry name" value="BETA-LACTAMASE-RELATED DOMAIN-CONTAINING PROTEIN"/>
    <property type="match status" value="1"/>
</dbReference>
<dbReference type="EMBL" id="CP012154">
    <property type="protein sequence ID" value="AKS43004.1"/>
    <property type="molecule type" value="Genomic_DNA"/>
</dbReference>
<dbReference type="STRING" id="1579979.WM2015_2646"/>
<dbReference type="RefSeq" id="WP_049726519.1">
    <property type="nucleotide sequence ID" value="NZ_CP012154.1"/>
</dbReference>
<dbReference type="Proteomes" id="UP000066624">
    <property type="component" value="Chromosome"/>
</dbReference>
<dbReference type="PANTHER" id="PTHR46825">
    <property type="entry name" value="D-ALANYL-D-ALANINE-CARBOXYPEPTIDASE/ENDOPEPTIDASE AMPH"/>
    <property type="match status" value="1"/>
</dbReference>
<accession>A0A0K0XZ90</accession>
<keyword evidence="1" id="KW-0645">Protease</keyword>
<evidence type="ECO:0000313" key="1">
    <source>
        <dbReference type="EMBL" id="AKS43004.1"/>
    </source>
</evidence>
<keyword evidence="2" id="KW-1185">Reference proteome</keyword>
<organism evidence="1 2">
    <name type="scientific">Wenzhouxiangella marina</name>
    <dbReference type="NCBI Taxonomy" id="1579979"/>
    <lineage>
        <taxon>Bacteria</taxon>
        <taxon>Pseudomonadati</taxon>
        <taxon>Pseudomonadota</taxon>
        <taxon>Gammaproteobacteria</taxon>
        <taxon>Chromatiales</taxon>
        <taxon>Wenzhouxiangellaceae</taxon>
        <taxon>Wenzhouxiangella</taxon>
    </lineage>
</organism>
<proteinExistence type="predicted"/>
<keyword evidence="1" id="KW-0378">Hydrolase</keyword>
<dbReference type="GO" id="GO:0004180">
    <property type="term" value="F:carboxypeptidase activity"/>
    <property type="evidence" value="ECO:0007669"/>
    <property type="project" value="UniProtKB-KW"/>
</dbReference>
<gene>
    <name evidence="1" type="ORF">WM2015_2646</name>
</gene>
<dbReference type="PROSITE" id="PS00146">
    <property type="entry name" value="BETA_LACTAMASE_A"/>
    <property type="match status" value="1"/>
</dbReference>
<protein>
    <submittedName>
        <fullName evidence="1">Serine-type D-Ala-D-Ala carboxypeptidase</fullName>
    </submittedName>
</protein>
<keyword evidence="1" id="KW-0121">Carboxypeptidase</keyword>
<dbReference type="InterPro" id="IPR050491">
    <property type="entry name" value="AmpC-like"/>
</dbReference>
<dbReference type="InterPro" id="IPR021860">
    <property type="entry name" value="Peptidase_S12_Pab87-rel_C"/>
</dbReference>
<evidence type="ECO:0000313" key="2">
    <source>
        <dbReference type="Proteomes" id="UP000066624"/>
    </source>
</evidence>
<dbReference type="InterPro" id="IPR012338">
    <property type="entry name" value="Beta-lactam/transpept-like"/>
</dbReference>
<dbReference type="InterPro" id="IPR023650">
    <property type="entry name" value="Beta-lactam_class-A_AS"/>
</dbReference>
<name>A0A0K0XZ90_9GAMM</name>